<keyword evidence="4" id="KW-1185">Reference proteome</keyword>
<feature type="compositionally biased region" description="Acidic residues" evidence="1">
    <location>
        <begin position="92"/>
        <end position="105"/>
    </location>
</feature>
<dbReference type="Proteomes" id="UP001458880">
    <property type="component" value="Unassembled WGS sequence"/>
</dbReference>
<name>A0AAW1MIA5_POPJA</name>
<feature type="chain" id="PRO_5043833646" evidence="2">
    <location>
        <begin position="19"/>
        <end position="152"/>
    </location>
</feature>
<dbReference type="AlphaFoldDB" id="A0AAW1MIA5"/>
<reference evidence="3 4" key="1">
    <citation type="journal article" date="2024" name="BMC Genomics">
        <title>De novo assembly and annotation of Popillia japonica's genome with initial clues to its potential as an invasive pest.</title>
        <authorList>
            <person name="Cucini C."/>
            <person name="Boschi S."/>
            <person name="Funari R."/>
            <person name="Cardaioli E."/>
            <person name="Iannotti N."/>
            <person name="Marturano G."/>
            <person name="Paoli F."/>
            <person name="Bruttini M."/>
            <person name="Carapelli A."/>
            <person name="Frati F."/>
            <person name="Nardi F."/>
        </authorList>
    </citation>
    <scope>NUCLEOTIDE SEQUENCE [LARGE SCALE GENOMIC DNA]</scope>
    <source>
        <strain evidence="3">DMR45628</strain>
    </source>
</reference>
<keyword evidence="2" id="KW-0732">Signal</keyword>
<feature type="compositionally biased region" description="Acidic residues" evidence="1">
    <location>
        <begin position="37"/>
        <end position="47"/>
    </location>
</feature>
<feature type="signal peptide" evidence="2">
    <location>
        <begin position="1"/>
        <end position="18"/>
    </location>
</feature>
<evidence type="ECO:0000313" key="3">
    <source>
        <dbReference type="EMBL" id="KAK9746091.1"/>
    </source>
</evidence>
<gene>
    <name evidence="3" type="ORF">QE152_g6371</name>
</gene>
<comment type="caution">
    <text evidence="3">The sequence shown here is derived from an EMBL/GenBank/DDBJ whole genome shotgun (WGS) entry which is preliminary data.</text>
</comment>
<evidence type="ECO:0000256" key="2">
    <source>
        <dbReference type="SAM" id="SignalP"/>
    </source>
</evidence>
<evidence type="ECO:0000256" key="1">
    <source>
        <dbReference type="SAM" id="MobiDB-lite"/>
    </source>
</evidence>
<dbReference type="EMBL" id="JASPKY010000042">
    <property type="protein sequence ID" value="KAK9746091.1"/>
    <property type="molecule type" value="Genomic_DNA"/>
</dbReference>
<sequence>MPYLMLSSLFFTIAFVLFNNTINNRLYEEIKFLDDADEEEVSQEEEQQLSNTDTEQDISDYLTTTAPPAVYFCLRQRTAALPLRPLKIIFLDDADEEEDSQEEEQQLSNTDTEQDISDPTIAPPAVYFCLPPPAVYFCLHQRTAALPLRPPS</sequence>
<feature type="region of interest" description="Disordered" evidence="1">
    <location>
        <begin position="37"/>
        <end position="57"/>
    </location>
</feature>
<accession>A0AAW1MIA5</accession>
<feature type="region of interest" description="Disordered" evidence="1">
    <location>
        <begin position="92"/>
        <end position="118"/>
    </location>
</feature>
<protein>
    <submittedName>
        <fullName evidence="3">Uncharacterized protein</fullName>
    </submittedName>
</protein>
<organism evidence="3 4">
    <name type="scientific">Popillia japonica</name>
    <name type="common">Japanese beetle</name>
    <dbReference type="NCBI Taxonomy" id="7064"/>
    <lineage>
        <taxon>Eukaryota</taxon>
        <taxon>Metazoa</taxon>
        <taxon>Ecdysozoa</taxon>
        <taxon>Arthropoda</taxon>
        <taxon>Hexapoda</taxon>
        <taxon>Insecta</taxon>
        <taxon>Pterygota</taxon>
        <taxon>Neoptera</taxon>
        <taxon>Endopterygota</taxon>
        <taxon>Coleoptera</taxon>
        <taxon>Polyphaga</taxon>
        <taxon>Scarabaeiformia</taxon>
        <taxon>Scarabaeidae</taxon>
        <taxon>Rutelinae</taxon>
        <taxon>Popillia</taxon>
    </lineage>
</organism>
<proteinExistence type="predicted"/>
<evidence type="ECO:0000313" key="4">
    <source>
        <dbReference type="Proteomes" id="UP001458880"/>
    </source>
</evidence>